<sequence length="790" mass="88043">MDRNLNSNSKDSQPNNSVPLSSYLQTLDDLDFLNDFDSFLSNSFPKEPIDFNRHNISPFQPDIPYSNKSQPSNSEFSQKLPPNNPSKAASLNQNHPNSLVNNTSNLNNDFSFSESIQGFNNRPQSQFTQNSSNLHHSSRNHPLPLETYPNPNPISQNQTPIESHTIDPFFQKKISSDIFSNSAYKNAYNNHNASLKDQFKFINPVKMDLADYFSVDLAKKIEKKVMNHIDQSPASKRLNVDPPAFNPDSLLNLDGSISHNDNPNTTNAHTFPQQSHLFFNNQLPQYPQNSQSKISFPQSGSRNLPDYSSIINSFQSIGQNINAFRNSDDNPINDPVQFNSFLDYLDINEYSNNVETDNQSFKTDLNYLNYNAFTPQINQNSSVDPPSNASILSTPNQEPFNNQISPAPSSSPKKFEARNVKRKSISLSNTQNTTPIDNAMISSKSINLPAPSNPTQTSDDLLNPIKKKLKKISKPPEKSLAPTMSIKPKTKKNLPISSQLPEPNKKLISNSAKNQTTSIQKSTNKPVRRKVAHNEIEKRYRSNINNRIHDLKNAVPALARAKTDSPNKIICSNSNVDDLNSTDQYSSLNPTTTPDSASLNSNSALNLHEEIKIGAITKLNKATILTKATEYIYKLRISNYRLKKHIQLLANEVASLPNGNSNLEKILLLLEDEIQNNPPNFIIPENFNSKSRKGSISSKSSDSSAPNSDSELFSPNSSNTSSGTFLPQNQLVSNANQFAATSVEPPNSHNLNLSFNFVTPKSFSASPKYSSRNIPNRPRDYSHVSSGSED</sequence>
<dbReference type="EMBL" id="LSSM01001352">
    <property type="protein sequence ID" value="OMJ26798.1"/>
    <property type="molecule type" value="Genomic_DNA"/>
</dbReference>
<feature type="compositionally biased region" description="Polar residues" evidence="1">
    <location>
        <begin position="711"/>
        <end position="727"/>
    </location>
</feature>
<feature type="compositionally biased region" description="Low complexity" evidence="1">
    <location>
        <begin position="97"/>
        <end position="113"/>
    </location>
</feature>
<organism evidence="3 4">
    <name type="scientific">Smittium culicis</name>
    <dbReference type="NCBI Taxonomy" id="133412"/>
    <lineage>
        <taxon>Eukaryota</taxon>
        <taxon>Fungi</taxon>
        <taxon>Fungi incertae sedis</taxon>
        <taxon>Zoopagomycota</taxon>
        <taxon>Kickxellomycotina</taxon>
        <taxon>Harpellomycetes</taxon>
        <taxon>Harpellales</taxon>
        <taxon>Legeriomycetaceae</taxon>
        <taxon>Smittium</taxon>
    </lineage>
</organism>
<dbReference type="InterPro" id="IPR052099">
    <property type="entry name" value="Regulatory_TF_Diverse"/>
</dbReference>
<feature type="compositionally biased region" description="Polar residues" evidence="1">
    <location>
        <begin position="763"/>
        <end position="774"/>
    </location>
</feature>
<evidence type="ECO:0000313" key="4">
    <source>
        <dbReference type="Proteomes" id="UP000187429"/>
    </source>
</evidence>
<feature type="compositionally biased region" description="Polar residues" evidence="1">
    <location>
        <begin position="511"/>
        <end position="525"/>
    </location>
</feature>
<feature type="compositionally biased region" description="Polar residues" evidence="1">
    <location>
        <begin position="495"/>
        <end position="504"/>
    </location>
</feature>
<dbReference type="Pfam" id="PF00010">
    <property type="entry name" value="HLH"/>
    <property type="match status" value="1"/>
</dbReference>
<evidence type="ECO:0000259" key="2">
    <source>
        <dbReference type="PROSITE" id="PS50888"/>
    </source>
</evidence>
<dbReference type="AlphaFoldDB" id="A0A1R1YIQ5"/>
<comment type="caution">
    <text evidence="3">The sequence shown here is derived from an EMBL/GenBank/DDBJ whole genome shotgun (WGS) entry which is preliminary data.</text>
</comment>
<feature type="region of interest" description="Disordered" evidence="1">
    <location>
        <begin position="378"/>
        <end position="417"/>
    </location>
</feature>
<name>A0A1R1YIQ5_9FUNG</name>
<reference evidence="4" key="1">
    <citation type="submission" date="2017-01" db="EMBL/GenBank/DDBJ databases">
        <authorList>
            <person name="Wang Y."/>
            <person name="White M."/>
            <person name="Kvist S."/>
            <person name="Moncalvo J.-M."/>
        </authorList>
    </citation>
    <scope>NUCLEOTIDE SEQUENCE [LARGE SCALE GENOMIC DNA]</scope>
    <source>
        <strain evidence="4">ID-206-W2</strain>
    </source>
</reference>
<dbReference type="GO" id="GO:0046983">
    <property type="term" value="F:protein dimerization activity"/>
    <property type="evidence" value="ECO:0007669"/>
    <property type="project" value="InterPro"/>
</dbReference>
<feature type="region of interest" description="Disordered" evidence="1">
    <location>
        <begin position="574"/>
        <end position="599"/>
    </location>
</feature>
<feature type="region of interest" description="Disordered" evidence="1">
    <location>
        <begin position="52"/>
        <end position="161"/>
    </location>
</feature>
<dbReference type="PANTHER" id="PTHR47336">
    <property type="entry name" value="TRANSCRIPTION FACTOR HMS1-RELATED"/>
    <property type="match status" value="1"/>
</dbReference>
<dbReference type="PANTHER" id="PTHR47336:SF2">
    <property type="entry name" value="TRANSCRIPTION FACTOR HMS1-RELATED"/>
    <property type="match status" value="1"/>
</dbReference>
<dbReference type="PROSITE" id="PS50888">
    <property type="entry name" value="BHLH"/>
    <property type="match status" value="1"/>
</dbReference>
<dbReference type="OrthoDB" id="2133190at2759"/>
<proteinExistence type="predicted"/>
<evidence type="ECO:0000256" key="1">
    <source>
        <dbReference type="SAM" id="MobiDB-lite"/>
    </source>
</evidence>
<keyword evidence="4" id="KW-1185">Reference proteome</keyword>
<dbReference type="SMART" id="SM00353">
    <property type="entry name" value="HLH"/>
    <property type="match status" value="1"/>
</dbReference>
<feature type="domain" description="BHLH" evidence="2">
    <location>
        <begin position="528"/>
        <end position="635"/>
    </location>
</feature>
<evidence type="ECO:0000313" key="3">
    <source>
        <dbReference type="EMBL" id="OMJ26798.1"/>
    </source>
</evidence>
<dbReference type="InterPro" id="IPR036638">
    <property type="entry name" value="HLH_DNA-bd_sf"/>
</dbReference>
<accession>A0A1R1YIQ5</accession>
<feature type="region of interest" description="Disordered" evidence="1">
    <location>
        <begin position="680"/>
        <end position="727"/>
    </location>
</feature>
<feature type="compositionally biased region" description="Low complexity" evidence="1">
    <location>
        <begin position="680"/>
        <end position="710"/>
    </location>
</feature>
<dbReference type="Proteomes" id="UP000187429">
    <property type="component" value="Unassembled WGS sequence"/>
</dbReference>
<feature type="region of interest" description="Disordered" evidence="1">
    <location>
        <begin position="763"/>
        <end position="790"/>
    </location>
</feature>
<feature type="region of interest" description="Disordered" evidence="1">
    <location>
        <begin position="511"/>
        <end position="530"/>
    </location>
</feature>
<feature type="compositionally biased region" description="Polar residues" evidence="1">
    <location>
        <begin position="378"/>
        <end position="412"/>
    </location>
</feature>
<dbReference type="SUPFAM" id="SSF47459">
    <property type="entry name" value="HLH, helix-loop-helix DNA-binding domain"/>
    <property type="match status" value="1"/>
</dbReference>
<feature type="compositionally biased region" description="Polar residues" evidence="1">
    <location>
        <begin position="66"/>
        <end position="96"/>
    </location>
</feature>
<feature type="region of interest" description="Disordered" evidence="1">
    <location>
        <begin position="1"/>
        <end position="21"/>
    </location>
</feature>
<dbReference type="InterPro" id="IPR011598">
    <property type="entry name" value="bHLH_dom"/>
</dbReference>
<feature type="compositionally biased region" description="Polar residues" evidence="1">
    <location>
        <begin position="574"/>
        <end position="595"/>
    </location>
</feature>
<protein>
    <submittedName>
        <fullName evidence="3">Sterol regulatory element-binding protein 1</fullName>
    </submittedName>
</protein>
<dbReference type="Gene3D" id="4.10.280.10">
    <property type="entry name" value="Helix-loop-helix DNA-binding domain"/>
    <property type="match status" value="1"/>
</dbReference>
<gene>
    <name evidence="3" type="ORF">AYI69_g3792</name>
</gene>
<feature type="compositionally biased region" description="Polar residues" evidence="1">
    <location>
        <begin position="114"/>
        <end position="129"/>
    </location>
</feature>
<feature type="region of interest" description="Disordered" evidence="1">
    <location>
        <begin position="473"/>
        <end position="504"/>
    </location>
</feature>